<dbReference type="Proteomes" id="UP000054279">
    <property type="component" value="Unassembled WGS sequence"/>
</dbReference>
<dbReference type="InterPro" id="IPR024964">
    <property type="entry name" value="CTLH/CRA"/>
</dbReference>
<sequence length="328" mass="37143">MSSTQVASFAAAPEDLRRIVLDYLCSKCYIETAKAFARESFPVEFDPDGDEILPSSDEYTLDDRVLRVAEQRREIRARILDGQIPPAIELLNLQFPSVLSTTITPNCPYDPAHLILNLQVQHFIEQARTIPLPWPSDLLQQLDILTRQSSPILPTKPLDGTEIEDDLAEQERKSRLLRFFNELHALVHALPSIKQRNVYIEELNAVGGLLAYPVPERSKQLRQYLDMQRREAVADQINDAILFRTNSAVPSIVELMAQQTTVLYSTLNSLGRPLPPEDERPLGFASLLSVLNERPNQEKEKGRKDIDGVETYPIPSIDLEALLRAKIQ</sequence>
<accession>A0A0C9U2J4</accession>
<dbReference type="Pfam" id="PF10607">
    <property type="entry name" value="CTLH"/>
    <property type="match status" value="1"/>
</dbReference>
<feature type="domain" description="CTLH/CRA C-terminal to LisH motif" evidence="1">
    <location>
        <begin position="70"/>
        <end position="266"/>
    </location>
</feature>
<dbReference type="InterPro" id="IPR006594">
    <property type="entry name" value="LisH"/>
</dbReference>
<dbReference type="InterPro" id="IPR050618">
    <property type="entry name" value="Ubq-SigPath_Reg"/>
</dbReference>
<keyword evidence="3" id="KW-1185">Reference proteome</keyword>
<organism evidence="2 3">
    <name type="scientific">Sphaerobolus stellatus (strain SS14)</name>
    <dbReference type="NCBI Taxonomy" id="990650"/>
    <lineage>
        <taxon>Eukaryota</taxon>
        <taxon>Fungi</taxon>
        <taxon>Dikarya</taxon>
        <taxon>Basidiomycota</taxon>
        <taxon>Agaricomycotina</taxon>
        <taxon>Agaricomycetes</taxon>
        <taxon>Phallomycetidae</taxon>
        <taxon>Geastrales</taxon>
        <taxon>Sphaerobolaceae</taxon>
        <taxon>Sphaerobolus</taxon>
    </lineage>
</organism>
<dbReference type="EMBL" id="KN837172">
    <property type="protein sequence ID" value="KIJ37033.1"/>
    <property type="molecule type" value="Genomic_DNA"/>
</dbReference>
<dbReference type="PROSITE" id="PS50896">
    <property type="entry name" value="LISH"/>
    <property type="match status" value="1"/>
</dbReference>
<dbReference type="OrthoDB" id="8048523at2759"/>
<evidence type="ECO:0000313" key="2">
    <source>
        <dbReference type="EMBL" id="KIJ37033.1"/>
    </source>
</evidence>
<name>A0A0C9U2J4_SPHS4</name>
<proteinExistence type="predicted"/>
<protein>
    <recommendedName>
        <fullName evidence="1">CTLH/CRA C-terminal to LisH motif domain-containing protein</fullName>
    </recommendedName>
</protein>
<reference evidence="2 3" key="1">
    <citation type="submission" date="2014-06" db="EMBL/GenBank/DDBJ databases">
        <title>Evolutionary Origins and Diversification of the Mycorrhizal Mutualists.</title>
        <authorList>
            <consortium name="DOE Joint Genome Institute"/>
            <consortium name="Mycorrhizal Genomics Consortium"/>
            <person name="Kohler A."/>
            <person name="Kuo A."/>
            <person name="Nagy L.G."/>
            <person name="Floudas D."/>
            <person name="Copeland A."/>
            <person name="Barry K.W."/>
            <person name="Cichocki N."/>
            <person name="Veneault-Fourrey C."/>
            <person name="LaButti K."/>
            <person name="Lindquist E.A."/>
            <person name="Lipzen A."/>
            <person name="Lundell T."/>
            <person name="Morin E."/>
            <person name="Murat C."/>
            <person name="Riley R."/>
            <person name="Ohm R."/>
            <person name="Sun H."/>
            <person name="Tunlid A."/>
            <person name="Henrissat B."/>
            <person name="Grigoriev I.V."/>
            <person name="Hibbett D.S."/>
            <person name="Martin F."/>
        </authorList>
    </citation>
    <scope>NUCLEOTIDE SEQUENCE [LARGE SCALE GENOMIC DNA]</scope>
    <source>
        <strain evidence="2 3">SS14</strain>
    </source>
</reference>
<evidence type="ECO:0000259" key="1">
    <source>
        <dbReference type="Pfam" id="PF10607"/>
    </source>
</evidence>
<gene>
    <name evidence="2" type="ORF">M422DRAFT_232022</name>
</gene>
<evidence type="ECO:0000313" key="3">
    <source>
        <dbReference type="Proteomes" id="UP000054279"/>
    </source>
</evidence>
<dbReference type="AlphaFoldDB" id="A0A0C9U2J4"/>
<dbReference type="PANTHER" id="PTHR12864">
    <property type="entry name" value="RAN BINDING PROTEIN 9-RELATED"/>
    <property type="match status" value="1"/>
</dbReference>
<dbReference type="HOGENOM" id="CLU_055335_0_0_1"/>